<comment type="caution">
    <text evidence="9">The sequence shown here is derived from an EMBL/GenBank/DDBJ whole genome shotgun (WGS) entry which is preliminary data.</text>
</comment>
<dbReference type="Proteomes" id="UP000005990">
    <property type="component" value="Unassembled WGS sequence"/>
</dbReference>
<dbReference type="eggNOG" id="COG1983">
    <property type="taxonomic scope" value="Bacteria"/>
</dbReference>
<dbReference type="RefSeq" id="WP_006417814.1">
    <property type="nucleotide sequence ID" value="NZ_AENN01000006.1"/>
</dbReference>
<keyword evidence="3 7" id="KW-0812">Transmembrane</keyword>
<evidence type="ECO:0000256" key="1">
    <source>
        <dbReference type="ARBA" id="ARBA00004162"/>
    </source>
</evidence>
<feature type="compositionally biased region" description="Basic and acidic residues" evidence="6">
    <location>
        <begin position="79"/>
        <end position="91"/>
    </location>
</feature>
<feature type="transmembrane region" description="Helical" evidence="7">
    <location>
        <begin position="33"/>
        <end position="57"/>
    </location>
</feature>
<evidence type="ECO:0000313" key="10">
    <source>
        <dbReference type="Proteomes" id="UP000005990"/>
    </source>
</evidence>
<evidence type="ECO:0000313" key="9">
    <source>
        <dbReference type="EMBL" id="EFR31682.1"/>
    </source>
</evidence>
<dbReference type="PANTHER" id="PTHR33885:SF3">
    <property type="entry name" value="PHAGE SHOCK PROTEIN C"/>
    <property type="match status" value="1"/>
</dbReference>
<feature type="region of interest" description="Disordered" evidence="6">
    <location>
        <begin position="66"/>
        <end position="101"/>
    </location>
</feature>
<keyword evidence="5 7" id="KW-0472">Membrane</keyword>
<gene>
    <name evidence="9" type="ORF">HMPREF9257_0178</name>
</gene>
<name>E4KMW5_9LACT</name>
<feature type="compositionally biased region" description="Acidic residues" evidence="6">
    <location>
        <begin position="92"/>
        <end position="101"/>
    </location>
</feature>
<evidence type="ECO:0000256" key="2">
    <source>
        <dbReference type="ARBA" id="ARBA00022475"/>
    </source>
</evidence>
<keyword evidence="2" id="KW-1003">Cell membrane</keyword>
<dbReference type="InterPro" id="IPR007168">
    <property type="entry name" value="Phageshock_PspC_N"/>
</dbReference>
<evidence type="ECO:0000256" key="5">
    <source>
        <dbReference type="ARBA" id="ARBA00023136"/>
    </source>
</evidence>
<proteinExistence type="predicted"/>
<comment type="subcellular location">
    <subcellularLocation>
        <location evidence="1">Cell membrane</location>
        <topology evidence="1">Single-pass membrane protein</topology>
    </subcellularLocation>
</comment>
<sequence length="101" mass="11359">MIKLYKSSTDRKLFGVCGGLGEAFNIDPTILRIIFFIGAFGSGSVLFWVYIALAVCLPNDYEVKGRGHKKGNAGWSWPESKDNNHNRRDVTPDSEDDWSNF</sequence>
<organism evidence="9 10">
    <name type="scientific">Eremococcus coleocola ACS-139-V-Col8</name>
    <dbReference type="NCBI Taxonomy" id="908337"/>
    <lineage>
        <taxon>Bacteria</taxon>
        <taxon>Bacillati</taxon>
        <taxon>Bacillota</taxon>
        <taxon>Bacilli</taxon>
        <taxon>Lactobacillales</taxon>
        <taxon>Aerococcaceae</taxon>
        <taxon>Eremococcus</taxon>
    </lineage>
</organism>
<keyword evidence="4 7" id="KW-1133">Transmembrane helix</keyword>
<dbReference type="OrthoDB" id="9815286at2"/>
<evidence type="ECO:0000259" key="8">
    <source>
        <dbReference type="Pfam" id="PF04024"/>
    </source>
</evidence>
<dbReference type="InterPro" id="IPR052027">
    <property type="entry name" value="PspC"/>
</dbReference>
<dbReference type="STRING" id="908337.HMPREF9257_0178"/>
<dbReference type="GO" id="GO:0005886">
    <property type="term" value="C:plasma membrane"/>
    <property type="evidence" value="ECO:0007669"/>
    <property type="project" value="UniProtKB-SubCell"/>
</dbReference>
<dbReference type="PANTHER" id="PTHR33885">
    <property type="entry name" value="PHAGE SHOCK PROTEIN C"/>
    <property type="match status" value="1"/>
</dbReference>
<reference evidence="9 10" key="1">
    <citation type="submission" date="2010-10" db="EMBL/GenBank/DDBJ databases">
        <authorList>
            <person name="Durkin A.S."/>
            <person name="Madupu R."/>
            <person name="Torralba M."/>
            <person name="Gillis M."/>
            <person name="Methe B."/>
            <person name="Sutton G."/>
            <person name="Nelson K.E."/>
        </authorList>
    </citation>
    <scope>NUCLEOTIDE SEQUENCE [LARGE SCALE GENOMIC DNA]</scope>
    <source>
        <strain evidence="9 10">ACS-139-V-Col8</strain>
    </source>
</reference>
<feature type="domain" description="Phage shock protein PspC N-terminal" evidence="8">
    <location>
        <begin position="3"/>
        <end position="59"/>
    </location>
</feature>
<keyword evidence="10" id="KW-1185">Reference proteome</keyword>
<dbReference type="EMBL" id="AENN01000006">
    <property type="protein sequence ID" value="EFR31682.1"/>
    <property type="molecule type" value="Genomic_DNA"/>
</dbReference>
<evidence type="ECO:0000256" key="3">
    <source>
        <dbReference type="ARBA" id="ARBA00022692"/>
    </source>
</evidence>
<dbReference type="Pfam" id="PF04024">
    <property type="entry name" value="PspC"/>
    <property type="match status" value="1"/>
</dbReference>
<evidence type="ECO:0000256" key="6">
    <source>
        <dbReference type="SAM" id="MobiDB-lite"/>
    </source>
</evidence>
<evidence type="ECO:0000256" key="4">
    <source>
        <dbReference type="ARBA" id="ARBA00022989"/>
    </source>
</evidence>
<dbReference type="AlphaFoldDB" id="E4KMW5"/>
<accession>E4KMW5</accession>
<protein>
    <submittedName>
        <fullName evidence="9">PspC domain protein</fullName>
    </submittedName>
</protein>
<evidence type="ECO:0000256" key="7">
    <source>
        <dbReference type="SAM" id="Phobius"/>
    </source>
</evidence>